<dbReference type="InterPro" id="IPR016812">
    <property type="entry name" value="PPase_methylesterase_euk"/>
</dbReference>
<dbReference type="Gene3D" id="3.40.50.1820">
    <property type="entry name" value="alpha/beta hydrolase"/>
    <property type="match status" value="1"/>
</dbReference>
<evidence type="ECO:0000256" key="2">
    <source>
        <dbReference type="ARBA" id="ARBA00013111"/>
    </source>
</evidence>
<evidence type="ECO:0000256" key="3">
    <source>
        <dbReference type="ARBA" id="ARBA00020672"/>
    </source>
</evidence>
<dbReference type="Proteomes" id="UP000738359">
    <property type="component" value="Unassembled WGS sequence"/>
</dbReference>
<dbReference type="EMBL" id="JAAAHY010000305">
    <property type="protein sequence ID" value="KAF9964938.1"/>
    <property type="molecule type" value="Genomic_DNA"/>
</dbReference>
<dbReference type="InterPro" id="IPR000073">
    <property type="entry name" value="AB_hydrolase_1"/>
</dbReference>
<keyword evidence="5" id="KW-0378">Hydrolase</keyword>
<feature type="non-terminal residue" evidence="8">
    <location>
        <position position="170"/>
    </location>
</feature>
<dbReference type="SUPFAM" id="SSF53474">
    <property type="entry name" value="alpha/beta-Hydrolases"/>
    <property type="match status" value="1"/>
</dbReference>
<dbReference type="PANTHER" id="PTHR14189">
    <property type="entry name" value="PROTEIN PHOSPHATASE METHYLESTERASE-1 RELATED"/>
    <property type="match status" value="1"/>
</dbReference>
<feature type="domain" description="AB hydrolase-1" evidence="7">
    <location>
        <begin position="52"/>
        <end position="139"/>
    </location>
</feature>
<sequence>MMTDDKSPYAPLDWKGYFDTKRTVPISTDLDPSELTFCVYETNRDLTNVPLIVLHHGAGFCARSFATTARELKTLLGDQARLLCFDVRGHGETTSKDQHNLHVERLAKDLQNLLLTLYGPGSDSPEPMPDLFLVGHSMGVNLDMAKTNIKEWCRTRPKAFDSVDQVVQLG</sequence>
<keyword evidence="9" id="KW-1185">Reference proteome</keyword>
<evidence type="ECO:0000313" key="8">
    <source>
        <dbReference type="EMBL" id="KAF9964938.1"/>
    </source>
</evidence>
<comment type="caution">
    <text evidence="8">The sequence shown here is derived from an EMBL/GenBank/DDBJ whole genome shotgun (WGS) entry which is preliminary data.</text>
</comment>
<proteinExistence type="inferred from homology"/>
<evidence type="ECO:0000256" key="4">
    <source>
        <dbReference type="ARBA" id="ARBA00022487"/>
    </source>
</evidence>
<comment type="similarity">
    <text evidence="1">Belongs to the AB hydrolase superfamily.</text>
</comment>
<dbReference type="PANTHER" id="PTHR14189:SF0">
    <property type="entry name" value="PROTEIN PHOSPHATASE METHYLESTERASE 1"/>
    <property type="match status" value="1"/>
</dbReference>
<organism evidence="8 9">
    <name type="scientific">Mortierella alpina</name>
    <name type="common">Oleaginous fungus</name>
    <name type="synonym">Mortierella renispora</name>
    <dbReference type="NCBI Taxonomy" id="64518"/>
    <lineage>
        <taxon>Eukaryota</taxon>
        <taxon>Fungi</taxon>
        <taxon>Fungi incertae sedis</taxon>
        <taxon>Mucoromycota</taxon>
        <taxon>Mortierellomycotina</taxon>
        <taxon>Mortierellomycetes</taxon>
        <taxon>Mortierellales</taxon>
        <taxon>Mortierellaceae</taxon>
        <taxon>Mortierella</taxon>
    </lineage>
</organism>
<accession>A0A9P6J8N8</accession>
<dbReference type="Pfam" id="PF12697">
    <property type="entry name" value="Abhydrolase_6"/>
    <property type="match status" value="1"/>
</dbReference>
<dbReference type="EC" id="3.1.1.89" evidence="2"/>
<gene>
    <name evidence="8" type="ORF">BGZ70_005712</name>
</gene>
<keyword evidence="4" id="KW-0719">Serine esterase</keyword>
<dbReference type="AlphaFoldDB" id="A0A9P6J8N8"/>
<evidence type="ECO:0000259" key="7">
    <source>
        <dbReference type="Pfam" id="PF12697"/>
    </source>
</evidence>
<dbReference type="OrthoDB" id="194865at2759"/>
<evidence type="ECO:0000256" key="1">
    <source>
        <dbReference type="ARBA" id="ARBA00008645"/>
    </source>
</evidence>
<evidence type="ECO:0000313" key="9">
    <source>
        <dbReference type="Proteomes" id="UP000738359"/>
    </source>
</evidence>
<dbReference type="GO" id="GO:0051723">
    <property type="term" value="F:protein methylesterase activity"/>
    <property type="evidence" value="ECO:0007669"/>
    <property type="project" value="UniProtKB-EC"/>
</dbReference>
<evidence type="ECO:0000256" key="6">
    <source>
        <dbReference type="ARBA" id="ARBA00049203"/>
    </source>
</evidence>
<evidence type="ECO:0000256" key="5">
    <source>
        <dbReference type="ARBA" id="ARBA00022801"/>
    </source>
</evidence>
<name>A0A9P6J8N8_MORAP</name>
<reference evidence="8" key="1">
    <citation type="journal article" date="2020" name="Fungal Divers.">
        <title>Resolving the Mortierellaceae phylogeny through synthesis of multi-gene phylogenetics and phylogenomics.</title>
        <authorList>
            <person name="Vandepol N."/>
            <person name="Liber J."/>
            <person name="Desiro A."/>
            <person name="Na H."/>
            <person name="Kennedy M."/>
            <person name="Barry K."/>
            <person name="Grigoriev I.V."/>
            <person name="Miller A.N."/>
            <person name="O'Donnell K."/>
            <person name="Stajich J.E."/>
            <person name="Bonito G."/>
        </authorList>
    </citation>
    <scope>NUCLEOTIDE SEQUENCE</scope>
    <source>
        <strain evidence="8">CK1249</strain>
    </source>
</reference>
<comment type="catalytic activity">
    <reaction evidence="6">
        <text>[phosphatase 2A protein]-C-terminal L-leucine methyl ester + H2O = [phosphatase 2A protein]-C-terminal L-leucine + methanol + H(+)</text>
        <dbReference type="Rhea" id="RHEA:48548"/>
        <dbReference type="Rhea" id="RHEA-COMP:12134"/>
        <dbReference type="Rhea" id="RHEA-COMP:12135"/>
        <dbReference type="ChEBI" id="CHEBI:15377"/>
        <dbReference type="ChEBI" id="CHEBI:15378"/>
        <dbReference type="ChEBI" id="CHEBI:17790"/>
        <dbReference type="ChEBI" id="CHEBI:90516"/>
        <dbReference type="ChEBI" id="CHEBI:90517"/>
        <dbReference type="EC" id="3.1.1.89"/>
    </reaction>
</comment>
<protein>
    <recommendedName>
        <fullName evidence="3">Protein phosphatase methylesterase 1</fullName>
        <ecNumber evidence="2">3.1.1.89</ecNumber>
    </recommendedName>
</protein>
<dbReference type="InterPro" id="IPR029058">
    <property type="entry name" value="AB_hydrolase_fold"/>
</dbReference>